<evidence type="ECO:0000256" key="4">
    <source>
        <dbReference type="ARBA" id="ARBA00022801"/>
    </source>
</evidence>
<sequence length="278" mass="30028">MRSVCFLQGNEIKFGLRQGDQVDEINDPSIASIEDLLSALMEGRRPSTGAVHVFGELDLLPPVPRPGKILCIGLNYVDHAKESGHAVPDYPAVFMRGPSSLTGHNHPLLRPVCSDRFDYEAELAIVIGRSVHAISEQDALNYVAGYACFNDGSLRDYQMKSGQWTMGKNFDQTGGFGPDLVTPDELPEGAAGLRVVTRLNGEVLQDGNTSNMIFSVAKIIEILSEVMTLEPGDVIITGTPAGVGFARTPPIFMQAGDVCEIEIEQIGTLRNPIVDAAF</sequence>
<evidence type="ECO:0000259" key="5">
    <source>
        <dbReference type="Pfam" id="PF01557"/>
    </source>
</evidence>
<dbReference type="Gene3D" id="3.90.850.10">
    <property type="entry name" value="Fumarylacetoacetase-like, C-terminal domain"/>
    <property type="match status" value="1"/>
</dbReference>
<dbReference type="InterPro" id="IPR011234">
    <property type="entry name" value="Fumarylacetoacetase-like_C"/>
</dbReference>
<keyword evidence="7" id="KW-1185">Reference proteome</keyword>
<feature type="domain" description="Fumarylacetoacetase-like C-terminal" evidence="5">
    <location>
        <begin position="68"/>
        <end position="274"/>
    </location>
</feature>
<dbReference type="RefSeq" id="WP_179584833.1">
    <property type="nucleotide sequence ID" value="NZ_JACBYR010000001.1"/>
</dbReference>
<dbReference type="GO" id="GO:0016787">
    <property type="term" value="F:hydrolase activity"/>
    <property type="evidence" value="ECO:0007669"/>
    <property type="project" value="UniProtKB-KW"/>
</dbReference>
<evidence type="ECO:0000256" key="2">
    <source>
        <dbReference type="ARBA" id="ARBA00010211"/>
    </source>
</evidence>
<dbReference type="SUPFAM" id="SSF56529">
    <property type="entry name" value="FAH"/>
    <property type="match status" value="1"/>
</dbReference>
<comment type="caution">
    <text evidence="6">The sequence shown here is derived from an EMBL/GenBank/DDBJ whole genome shotgun (WGS) entry which is preliminary data.</text>
</comment>
<evidence type="ECO:0000256" key="3">
    <source>
        <dbReference type="ARBA" id="ARBA00022723"/>
    </source>
</evidence>
<gene>
    <name evidence="6" type="ORF">FHW18_001480</name>
</gene>
<keyword evidence="3" id="KW-0479">Metal-binding</keyword>
<dbReference type="GO" id="GO:0016853">
    <property type="term" value="F:isomerase activity"/>
    <property type="evidence" value="ECO:0007669"/>
    <property type="project" value="UniProtKB-ARBA"/>
</dbReference>
<dbReference type="InterPro" id="IPR051121">
    <property type="entry name" value="FAH"/>
</dbReference>
<dbReference type="Pfam" id="PF01557">
    <property type="entry name" value="FAA_hydrolase"/>
    <property type="match status" value="1"/>
</dbReference>
<reference evidence="6 7" key="1">
    <citation type="submission" date="2020-07" db="EMBL/GenBank/DDBJ databases">
        <title>Genomic Encyclopedia of Type Strains, Phase IV (KMG-V): Genome sequencing to study the core and pangenomes of soil and plant-associated prokaryotes.</title>
        <authorList>
            <person name="Whitman W."/>
        </authorList>
    </citation>
    <scope>NUCLEOTIDE SEQUENCE [LARGE SCALE GENOMIC DNA]</scope>
    <source>
        <strain evidence="6 7">SAS40</strain>
    </source>
</reference>
<dbReference type="PANTHER" id="PTHR42796:SF4">
    <property type="entry name" value="FUMARYLACETOACETATE HYDROLASE DOMAIN-CONTAINING PROTEIN 2A"/>
    <property type="match status" value="1"/>
</dbReference>
<dbReference type="FunFam" id="3.90.850.10:FF:000002">
    <property type="entry name" value="2-hydroxyhepta-2,4-diene-1,7-dioate isomerase"/>
    <property type="match status" value="1"/>
</dbReference>
<comment type="similarity">
    <text evidence="2">Belongs to the FAH family.</text>
</comment>
<dbReference type="GO" id="GO:0019752">
    <property type="term" value="P:carboxylic acid metabolic process"/>
    <property type="evidence" value="ECO:0007669"/>
    <property type="project" value="UniProtKB-ARBA"/>
</dbReference>
<comment type="cofactor">
    <cofactor evidence="1">
        <name>Mg(2+)</name>
        <dbReference type="ChEBI" id="CHEBI:18420"/>
    </cofactor>
</comment>
<dbReference type="GO" id="GO:0046872">
    <property type="term" value="F:metal ion binding"/>
    <property type="evidence" value="ECO:0007669"/>
    <property type="project" value="UniProtKB-KW"/>
</dbReference>
<dbReference type="EMBL" id="JACBYR010000001">
    <property type="protein sequence ID" value="NYE82209.1"/>
    <property type="molecule type" value="Genomic_DNA"/>
</dbReference>
<dbReference type="PANTHER" id="PTHR42796">
    <property type="entry name" value="FUMARYLACETOACETATE HYDROLASE DOMAIN-CONTAINING PROTEIN 2A-RELATED"/>
    <property type="match status" value="1"/>
</dbReference>
<dbReference type="AlphaFoldDB" id="A0A7Y9ISQ0"/>
<dbReference type="Proteomes" id="UP000542125">
    <property type="component" value="Unassembled WGS sequence"/>
</dbReference>
<organism evidence="6 7">
    <name type="scientific">Pigmentiphaga litoralis</name>
    <dbReference type="NCBI Taxonomy" id="516702"/>
    <lineage>
        <taxon>Bacteria</taxon>
        <taxon>Pseudomonadati</taxon>
        <taxon>Pseudomonadota</taxon>
        <taxon>Betaproteobacteria</taxon>
        <taxon>Burkholderiales</taxon>
        <taxon>Alcaligenaceae</taxon>
        <taxon>Pigmentiphaga</taxon>
    </lineage>
</organism>
<evidence type="ECO:0000256" key="1">
    <source>
        <dbReference type="ARBA" id="ARBA00001946"/>
    </source>
</evidence>
<evidence type="ECO:0000313" key="7">
    <source>
        <dbReference type="Proteomes" id="UP000542125"/>
    </source>
</evidence>
<protein>
    <submittedName>
        <fullName evidence="6">2-keto-4-pentenoate hydratase/2-oxohepta-3-ene-1,7-dioic acid hydratase in catechol pathway</fullName>
    </submittedName>
</protein>
<accession>A0A7Y9ISQ0</accession>
<evidence type="ECO:0000313" key="6">
    <source>
        <dbReference type="EMBL" id="NYE82209.1"/>
    </source>
</evidence>
<name>A0A7Y9ISQ0_9BURK</name>
<dbReference type="InterPro" id="IPR036663">
    <property type="entry name" value="Fumarylacetoacetase_C_sf"/>
</dbReference>
<proteinExistence type="inferred from homology"/>
<keyword evidence="4" id="KW-0378">Hydrolase</keyword>